<evidence type="ECO:0000313" key="1">
    <source>
        <dbReference type="EMBL" id="KFB74433.1"/>
    </source>
</evidence>
<proteinExistence type="predicted"/>
<dbReference type="AntiFam" id="ANF00142">
    <property type="entry name" value="Shadow ORF (opposite yadG)"/>
</dbReference>
<dbReference type="AlphaFoldDB" id="A0A080LZS3"/>
<sequence length="116" mass="12866">MQHRLLACLILAETARAGKQAATVEFDDAGCNLFEKTTVMGDEHQRDARGNQHLLEPFDGADIEMVGRLVKQQQLRGNGQCLRQRQAFFLTAGKRSDQGVGVEREALDDALGLRLE</sequence>
<dbReference type="Proteomes" id="UP000020077">
    <property type="component" value="Unassembled WGS sequence"/>
</dbReference>
<protein>
    <submittedName>
        <fullName evidence="1">Uncharacterized protein</fullName>
    </submittedName>
</protein>
<organism evidence="1 2">
    <name type="scientific">Candidatus Accumulibacter phosphatis</name>
    <dbReference type="NCBI Taxonomy" id="327160"/>
    <lineage>
        <taxon>Bacteria</taxon>
        <taxon>Pseudomonadati</taxon>
        <taxon>Pseudomonadota</taxon>
        <taxon>Betaproteobacteria</taxon>
        <taxon>Candidatus Accumulibacter</taxon>
    </lineage>
</organism>
<evidence type="ECO:0000313" key="2">
    <source>
        <dbReference type="Proteomes" id="UP000020077"/>
    </source>
</evidence>
<dbReference type="EMBL" id="JDVG02000036">
    <property type="protein sequence ID" value="KFB74433.1"/>
    <property type="molecule type" value="Genomic_DNA"/>
</dbReference>
<accession>A0A080LZS3</accession>
<comment type="caution">
    <text evidence="1">The sequence shown here is derived from an EMBL/GenBank/DDBJ whole genome shotgun (WGS) entry which is preliminary data.</text>
</comment>
<name>A0A080LZS3_9PROT</name>
<reference evidence="1 2" key="1">
    <citation type="submission" date="2014-02" db="EMBL/GenBank/DDBJ databases">
        <title>Expanding our view of genomic diversity in Candidatus Accumulibacter clades.</title>
        <authorList>
            <person name="Skennerton C.T."/>
            <person name="Barr J.J."/>
            <person name="Slater F.R."/>
            <person name="Bond P.L."/>
            <person name="Tyson G.W."/>
        </authorList>
    </citation>
    <scope>NUCLEOTIDE SEQUENCE [LARGE SCALE GENOMIC DNA]</scope>
    <source>
        <strain evidence="2">BA-91</strain>
    </source>
</reference>
<gene>
    <name evidence="1" type="ORF">AW09_000264</name>
</gene>